<dbReference type="GO" id="GO:0006409">
    <property type="term" value="P:tRNA export from nucleus"/>
    <property type="evidence" value="ECO:0007669"/>
    <property type="project" value="TreeGrafter"/>
</dbReference>
<dbReference type="InterPro" id="IPR035082">
    <property type="entry name" value="Nrap_D1"/>
</dbReference>
<organism evidence="13 14">
    <name type="scientific">Monascus purpureus</name>
    <name type="common">Red mold</name>
    <name type="synonym">Monascus anka</name>
    <dbReference type="NCBI Taxonomy" id="5098"/>
    <lineage>
        <taxon>Eukaryota</taxon>
        <taxon>Fungi</taxon>
        <taxon>Dikarya</taxon>
        <taxon>Ascomycota</taxon>
        <taxon>Pezizomycotina</taxon>
        <taxon>Eurotiomycetes</taxon>
        <taxon>Eurotiomycetidae</taxon>
        <taxon>Eurotiales</taxon>
        <taxon>Aspergillaceae</taxon>
        <taxon>Monascus</taxon>
    </lineage>
</organism>
<keyword evidence="3 5" id="KW-0694">RNA-binding</keyword>
<evidence type="ECO:0000256" key="2">
    <source>
        <dbReference type="ARBA" id="ARBA00006674"/>
    </source>
</evidence>
<dbReference type="Pfam" id="PF17406">
    <property type="entry name" value="Nrap_D5"/>
    <property type="match status" value="1"/>
</dbReference>
<comment type="subcellular location">
    <subcellularLocation>
        <location evidence="1 5">Nucleus</location>
        <location evidence="1 5">Nucleolus</location>
    </subcellularLocation>
</comment>
<dbReference type="GO" id="GO:0032545">
    <property type="term" value="C:CURI complex"/>
    <property type="evidence" value="ECO:0007669"/>
    <property type="project" value="TreeGrafter"/>
</dbReference>
<evidence type="ECO:0000256" key="5">
    <source>
        <dbReference type="RuleBase" id="RU364032"/>
    </source>
</evidence>
<dbReference type="InterPro" id="IPR035367">
    <property type="entry name" value="Nrap_D2"/>
</dbReference>
<comment type="caution">
    <text evidence="13">The sequence shown here is derived from an EMBL/GenBank/DDBJ whole genome shotgun (WGS) entry which is preliminary data.</text>
</comment>
<dbReference type="Pfam" id="PF03813">
    <property type="entry name" value="Nrap"/>
    <property type="match status" value="1"/>
</dbReference>
<evidence type="ECO:0000259" key="11">
    <source>
        <dbReference type="Pfam" id="PF17406"/>
    </source>
</evidence>
<dbReference type="EMBL" id="VIFY01000131">
    <property type="protein sequence ID" value="TQB69889.1"/>
    <property type="molecule type" value="Genomic_DNA"/>
</dbReference>
<evidence type="ECO:0000259" key="7">
    <source>
        <dbReference type="Pfam" id="PF03813"/>
    </source>
</evidence>
<feature type="compositionally biased region" description="Polar residues" evidence="6">
    <location>
        <begin position="12"/>
        <end position="43"/>
    </location>
</feature>
<proteinExistence type="inferred from homology"/>
<feature type="domain" description="Nrap protein" evidence="11">
    <location>
        <begin position="832"/>
        <end position="988"/>
    </location>
</feature>
<protein>
    <recommendedName>
        <fullName evidence="5">U3 small nucleolar RNA-associated protein 22</fullName>
    </recommendedName>
</protein>
<dbReference type="PANTHER" id="PTHR17972:SF0">
    <property type="entry name" value="NUCLEOLAR PROTEIN 6"/>
    <property type="match status" value="1"/>
</dbReference>
<dbReference type="Pfam" id="PF17405">
    <property type="entry name" value="Nrap_D4"/>
    <property type="match status" value="1"/>
</dbReference>
<evidence type="ECO:0000256" key="4">
    <source>
        <dbReference type="ARBA" id="ARBA00023242"/>
    </source>
</evidence>
<evidence type="ECO:0000259" key="9">
    <source>
        <dbReference type="Pfam" id="PF17404"/>
    </source>
</evidence>
<feature type="compositionally biased region" description="Basic and acidic residues" evidence="6">
    <location>
        <begin position="289"/>
        <end position="299"/>
    </location>
</feature>
<dbReference type="Gene3D" id="1.10.1410.10">
    <property type="match status" value="1"/>
</dbReference>
<name>A0A507QN39_MONPU</name>
<keyword evidence="5" id="KW-0687">Ribonucleoprotein</keyword>
<dbReference type="GO" id="GO:0032040">
    <property type="term" value="C:small-subunit processome"/>
    <property type="evidence" value="ECO:0007669"/>
    <property type="project" value="TreeGrafter"/>
</dbReference>
<keyword evidence="14" id="KW-1185">Reference proteome</keyword>
<dbReference type="InterPro" id="IPR035368">
    <property type="entry name" value="Nrap_D3"/>
</dbReference>
<dbReference type="Pfam" id="PF17403">
    <property type="entry name" value="Nrap_D2"/>
    <property type="match status" value="1"/>
</dbReference>
<dbReference type="InterPro" id="IPR035370">
    <property type="entry name" value="Nrap_D5"/>
</dbReference>
<feature type="domain" description="Nrap protein" evidence="7">
    <location>
        <begin position="189"/>
        <end position="332"/>
    </location>
</feature>
<evidence type="ECO:0000259" key="8">
    <source>
        <dbReference type="Pfam" id="PF17403"/>
    </source>
</evidence>
<feature type="domain" description="Nrap protein" evidence="12">
    <location>
        <begin position="991"/>
        <end position="1118"/>
    </location>
</feature>
<dbReference type="Proteomes" id="UP000319663">
    <property type="component" value="Unassembled WGS sequence"/>
</dbReference>
<evidence type="ECO:0000256" key="3">
    <source>
        <dbReference type="ARBA" id="ARBA00022884"/>
    </source>
</evidence>
<keyword evidence="4 5" id="KW-0539">Nucleus</keyword>
<feature type="domain" description="Nrap protein" evidence="10">
    <location>
        <begin position="638"/>
        <end position="830"/>
    </location>
</feature>
<feature type="region of interest" description="Disordered" evidence="6">
    <location>
        <begin position="285"/>
        <end position="304"/>
    </location>
</feature>
<sequence length="1128" mass="126760">MSPHAAKRRKLSSSPEVDQPPNLTSQRSQGLPVNTDLKYTTASGDLPTKDLLRSKPSTNGAIVKRGDGYRSAELASATGLYKSSFFKLQMDELLADSRPNYDSQGSRIRDTLHKLKAAIERFPERLPKLAVDAEKELRTEHDIVVPFPEPRPGKDTKYLLSYAKPVNINVVGSFALRTGTRTAEPYVTDLAVTMPSSIFQEKDYVNYRYFHKRAYYIACIAAAIRETKDLDLRLKFEMHDGDSLRPVITLEPVNSGEDKSARSRSRIRIITAIEDTVFPLSKTLPTRNNIRDGSSEDKSQPSAEKSTTFYNSALRSEATVALYHKYVYSAAQKCDSFRDACILGRIWLRQRGFRSSFQGGGFGGFEWAALLSLLFEGGGPNGKPILSKSYSSYQLFKATLQFIAGRNLIQPLQLFATGISFPQGGPVLYDGKRGLNILYKMTPWSYALLRHETVITLKMLNDSRHDNFERVFIVKVSEPMLRFDRLVSLPFLYNGEVSEAVRCQSAIYDVLSRALGNRVKLIFLSSCGAGAWSVHAKRSPKKTVQTLFVGLLLDPENSTRVVDHGPSAEERDEAASFRSFWGDKAELRRFKDGSILESLVWSDLPSAPSIIYQILVYILRCHFAITESDIRYIGDAYDERLRSVGDNILSYSDPSFQTITSAFTSLERSIQTMDDVPLTVRQLSPASPLFRYTSLQVHAASKPVDLVLQFESSGRWPDDLAAIQMTKVAFLIKIGDSLESSGVASLCRVGLENESSKILNSAFLDIAHVSGITFRLRIHHDREQTLLERQLKEKGIGSQTREQIAYALFAYKRLFVQAPRLTQAIRTLCTRFPLLSPTVRLVKHWFNAHLFAAHINEELIELLTTRTFTQPQPWDTPSSVMAGFLRTIHFLSRWDWQQEPLIADLGGELNQQDIEAINTRFAAWRSIDPAMNNITLFAASDIDHDGVTWTQYEMPPKVVAARISTLAKATIKLLREKGDSLDVHDLFHTSLAPYDFVINLRPKLLVDRPLPSKFKNLDNHTTGRASKSTALRYFVRDLQACYNQSILLFHGGEHCSVIAGLWNPQNMKPRELNLKMAYSTSPASPTDSRETQKDVVKVNCSAILNEISRLGGTMVESIEVHRTDTSEG</sequence>
<comment type="similarity">
    <text evidence="2 5">Belongs to the NRAP family.</text>
</comment>
<feature type="domain" description="Nrap protein" evidence="9">
    <location>
        <begin position="501"/>
        <end position="623"/>
    </location>
</feature>
<keyword evidence="5" id="KW-0690">Ribosome biogenesis</keyword>
<evidence type="ECO:0000256" key="1">
    <source>
        <dbReference type="ARBA" id="ARBA00004604"/>
    </source>
</evidence>
<evidence type="ECO:0000313" key="13">
    <source>
        <dbReference type="EMBL" id="TQB69889.1"/>
    </source>
</evidence>
<feature type="region of interest" description="Disordered" evidence="6">
    <location>
        <begin position="1"/>
        <end position="60"/>
    </location>
</feature>
<dbReference type="STRING" id="5098.A0A507QN39"/>
<keyword evidence="5" id="KW-0698">rRNA processing</keyword>
<dbReference type="PANTHER" id="PTHR17972">
    <property type="entry name" value="NUCLEOLAR RNA-ASSOCIATED PROTEIN"/>
    <property type="match status" value="1"/>
</dbReference>
<gene>
    <name evidence="13" type="ORF">MPDQ_001250</name>
</gene>
<dbReference type="AlphaFoldDB" id="A0A507QN39"/>
<dbReference type="Gene3D" id="3.30.70.3030">
    <property type="match status" value="1"/>
</dbReference>
<feature type="compositionally biased region" description="Basic residues" evidence="6">
    <location>
        <begin position="1"/>
        <end position="11"/>
    </location>
</feature>
<evidence type="ECO:0000313" key="14">
    <source>
        <dbReference type="Proteomes" id="UP000319663"/>
    </source>
</evidence>
<dbReference type="GO" id="GO:0006364">
    <property type="term" value="P:rRNA processing"/>
    <property type="evidence" value="ECO:0007669"/>
    <property type="project" value="UniProtKB-KW"/>
</dbReference>
<evidence type="ECO:0000256" key="6">
    <source>
        <dbReference type="SAM" id="MobiDB-lite"/>
    </source>
</evidence>
<accession>A0A507QN39</accession>
<dbReference type="InterPro" id="IPR035371">
    <property type="entry name" value="Nrap_D6"/>
</dbReference>
<dbReference type="Pfam" id="PF17407">
    <property type="entry name" value="Nrap_D6"/>
    <property type="match status" value="1"/>
</dbReference>
<dbReference type="Pfam" id="PF17404">
    <property type="entry name" value="Nrap_D3"/>
    <property type="match status" value="1"/>
</dbReference>
<evidence type="ECO:0000259" key="12">
    <source>
        <dbReference type="Pfam" id="PF17407"/>
    </source>
</evidence>
<dbReference type="GO" id="GO:0034456">
    <property type="term" value="C:UTP-C complex"/>
    <property type="evidence" value="ECO:0007669"/>
    <property type="project" value="TreeGrafter"/>
</dbReference>
<dbReference type="InterPro" id="IPR005554">
    <property type="entry name" value="NOL6/Upt22"/>
</dbReference>
<dbReference type="GO" id="GO:0003723">
    <property type="term" value="F:RNA binding"/>
    <property type="evidence" value="ECO:0007669"/>
    <property type="project" value="UniProtKB-KW"/>
</dbReference>
<reference evidence="13 14" key="1">
    <citation type="submission" date="2019-06" db="EMBL/GenBank/DDBJ databases">
        <title>Wine fermentation using esterase from Monascus purpureus.</title>
        <authorList>
            <person name="Geng C."/>
            <person name="Zhang Y."/>
        </authorList>
    </citation>
    <scope>NUCLEOTIDE SEQUENCE [LARGE SCALE GENOMIC DNA]</scope>
    <source>
        <strain evidence="13">HQ1</strain>
    </source>
</reference>
<dbReference type="InterPro" id="IPR035369">
    <property type="entry name" value="Nrap_D4"/>
</dbReference>
<dbReference type="FunFam" id="1.10.1410.10:FF:000014">
    <property type="entry name" value="U3 small nucleolar RNA-associated protein 22"/>
    <property type="match status" value="1"/>
</dbReference>
<evidence type="ECO:0000259" key="10">
    <source>
        <dbReference type="Pfam" id="PF17405"/>
    </source>
</evidence>
<feature type="domain" description="Nrap protein" evidence="8">
    <location>
        <begin position="336"/>
        <end position="475"/>
    </location>
</feature>